<gene>
    <name evidence="1" type="ORF">MiSe_39540</name>
</gene>
<reference evidence="1" key="1">
    <citation type="submission" date="2019-10" db="EMBL/GenBank/DDBJ databases">
        <title>Draft genome sequece of Microseira wollei NIES-4236.</title>
        <authorList>
            <person name="Yamaguchi H."/>
            <person name="Suzuki S."/>
            <person name="Kawachi M."/>
        </authorList>
    </citation>
    <scope>NUCLEOTIDE SEQUENCE</scope>
    <source>
        <strain evidence="1">NIES-4236</strain>
    </source>
</reference>
<evidence type="ECO:0000313" key="2">
    <source>
        <dbReference type="Proteomes" id="UP001050975"/>
    </source>
</evidence>
<evidence type="ECO:0000313" key="1">
    <source>
        <dbReference type="EMBL" id="GET39190.1"/>
    </source>
</evidence>
<keyword evidence="2" id="KW-1185">Reference proteome</keyword>
<dbReference type="EMBL" id="BLAY01000060">
    <property type="protein sequence ID" value="GET39190.1"/>
    <property type="molecule type" value="Genomic_DNA"/>
</dbReference>
<protein>
    <submittedName>
        <fullName evidence="1">Uncharacterized protein</fullName>
    </submittedName>
</protein>
<organism evidence="1 2">
    <name type="scientific">Microseira wollei NIES-4236</name>
    <dbReference type="NCBI Taxonomy" id="2530354"/>
    <lineage>
        <taxon>Bacteria</taxon>
        <taxon>Bacillati</taxon>
        <taxon>Cyanobacteriota</taxon>
        <taxon>Cyanophyceae</taxon>
        <taxon>Oscillatoriophycideae</taxon>
        <taxon>Aerosakkonematales</taxon>
        <taxon>Aerosakkonemataceae</taxon>
        <taxon>Microseira</taxon>
    </lineage>
</organism>
<dbReference type="AlphaFoldDB" id="A0AAV3XGG3"/>
<accession>A0AAV3XGG3</accession>
<comment type="caution">
    <text evidence="1">The sequence shown here is derived from an EMBL/GenBank/DDBJ whole genome shotgun (WGS) entry which is preliminary data.</text>
</comment>
<dbReference type="Proteomes" id="UP001050975">
    <property type="component" value="Unassembled WGS sequence"/>
</dbReference>
<sequence>MKFWLTYDRNDLFFYPCEPCLMIWEVCIRYANGTERIVRSYQSREIAIKYVDAIYQILGYPLHCAYIVRPKHFVQPASAF</sequence>
<name>A0AAV3XGG3_9CYAN</name>
<proteinExistence type="predicted"/>